<accession>A0A6C0FI70</accession>
<dbReference type="EMBL" id="MN738840">
    <property type="protein sequence ID" value="QHT39250.1"/>
    <property type="molecule type" value="Genomic_DNA"/>
</dbReference>
<organism evidence="1">
    <name type="scientific">viral metagenome</name>
    <dbReference type="NCBI Taxonomy" id="1070528"/>
    <lineage>
        <taxon>unclassified sequences</taxon>
        <taxon>metagenomes</taxon>
        <taxon>organismal metagenomes</taxon>
    </lineage>
</organism>
<protein>
    <submittedName>
        <fullName evidence="1">Uncharacterized protein</fullName>
    </submittedName>
</protein>
<sequence>MDISIEFVFLFACALFVLHFIISECRYTNVEGYRCGTCPISTAKCPDKCKTIIKNDEWLHCLPGSHTEECGDCEFASGEEPCLDTGAHENLYIGNLDLEIAGDIGGIKYKYNDDKKWYVYTMLVEDEGYGTRTSEGFGDPVEVTDQDKLNTLKKLNSSPYNVRTIGLFHIPSWGFVRGVVRAAEWVVQTNDTPFDYKIGVKSTGHARHLYFSDSAKDAYCLGVPSLSVWDAVEEFPHVVDYNSDKNKLQYIGFAPAMEVGGKILNYC</sequence>
<proteinExistence type="predicted"/>
<evidence type="ECO:0000313" key="1">
    <source>
        <dbReference type="EMBL" id="QHT39250.1"/>
    </source>
</evidence>
<dbReference type="AlphaFoldDB" id="A0A6C0FI70"/>
<name>A0A6C0FI70_9ZZZZ</name>
<reference evidence="1" key="1">
    <citation type="journal article" date="2020" name="Nature">
        <title>Giant virus diversity and host interactions through global metagenomics.</title>
        <authorList>
            <person name="Schulz F."/>
            <person name="Roux S."/>
            <person name="Paez-Espino D."/>
            <person name="Jungbluth S."/>
            <person name="Walsh D.A."/>
            <person name="Denef V.J."/>
            <person name="McMahon K.D."/>
            <person name="Konstantinidis K.T."/>
            <person name="Eloe-Fadrosh E.A."/>
            <person name="Kyrpides N.C."/>
            <person name="Woyke T."/>
        </authorList>
    </citation>
    <scope>NUCLEOTIDE SEQUENCE</scope>
    <source>
        <strain evidence="1">GVMAG-S-ERX556126-94</strain>
    </source>
</reference>